<keyword evidence="3" id="KW-1185">Reference proteome</keyword>
<dbReference type="AlphaFoldDB" id="A0AA88SD17"/>
<protein>
    <submittedName>
        <fullName evidence="2">Uncharacterized protein</fullName>
    </submittedName>
</protein>
<gene>
    <name evidence="2" type="ORF">Q7C36_015508</name>
</gene>
<organism evidence="2 3">
    <name type="scientific">Tachysurus vachellii</name>
    <name type="common">Darkbarbel catfish</name>
    <name type="synonym">Pelteobagrus vachellii</name>
    <dbReference type="NCBI Taxonomy" id="175792"/>
    <lineage>
        <taxon>Eukaryota</taxon>
        <taxon>Metazoa</taxon>
        <taxon>Chordata</taxon>
        <taxon>Craniata</taxon>
        <taxon>Vertebrata</taxon>
        <taxon>Euteleostomi</taxon>
        <taxon>Actinopterygii</taxon>
        <taxon>Neopterygii</taxon>
        <taxon>Teleostei</taxon>
        <taxon>Ostariophysi</taxon>
        <taxon>Siluriformes</taxon>
        <taxon>Bagridae</taxon>
        <taxon>Tachysurus</taxon>
    </lineage>
</organism>
<feature type="compositionally biased region" description="Polar residues" evidence="1">
    <location>
        <begin position="55"/>
        <end position="66"/>
    </location>
</feature>
<dbReference type="EMBL" id="JAVHJS010000015">
    <property type="protein sequence ID" value="KAK2834807.1"/>
    <property type="molecule type" value="Genomic_DNA"/>
</dbReference>
<feature type="region of interest" description="Disordered" evidence="1">
    <location>
        <begin position="49"/>
        <end position="110"/>
    </location>
</feature>
<evidence type="ECO:0000313" key="2">
    <source>
        <dbReference type="EMBL" id="KAK2834807.1"/>
    </source>
</evidence>
<comment type="caution">
    <text evidence="2">The sequence shown here is derived from an EMBL/GenBank/DDBJ whole genome shotgun (WGS) entry which is preliminary data.</text>
</comment>
<feature type="compositionally biased region" description="Basic residues" evidence="1">
    <location>
        <begin position="69"/>
        <end position="78"/>
    </location>
</feature>
<proteinExistence type="predicted"/>
<accession>A0AA88SD17</accession>
<evidence type="ECO:0000313" key="3">
    <source>
        <dbReference type="Proteomes" id="UP001187315"/>
    </source>
</evidence>
<evidence type="ECO:0000256" key="1">
    <source>
        <dbReference type="SAM" id="MobiDB-lite"/>
    </source>
</evidence>
<sequence length="110" mass="12143">MQDAQREKKSYRVQMIHMAEGGSHVPDSVIYVPHIAMEVLINKRLPPELLESRGKPNSSALTSSVQPRRGNRTPHTLHHPTTQTHPPTPANKAEISGNVTSSELGLRDHG</sequence>
<dbReference type="Proteomes" id="UP001187315">
    <property type="component" value="Unassembled WGS sequence"/>
</dbReference>
<reference evidence="2" key="1">
    <citation type="submission" date="2023-08" db="EMBL/GenBank/DDBJ databases">
        <title>Pelteobagrus vachellii genome.</title>
        <authorList>
            <person name="Liu H."/>
        </authorList>
    </citation>
    <scope>NUCLEOTIDE SEQUENCE</scope>
    <source>
        <strain evidence="2">PRFRI_2022a</strain>
        <tissue evidence="2">Muscle</tissue>
    </source>
</reference>
<name>A0AA88SD17_TACVA</name>